<reference evidence="3 4" key="1">
    <citation type="submission" date="2012-06" db="EMBL/GenBank/DDBJ databases">
        <title>The complete chromosome of genome of Turneriella parva DSM 21527.</title>
        <authorList>
            <consortium name="US DOE Joint Genome Institute (JGI-PGF)"/>
            <person name="Lucas S."/>
            <person name="Han J."/>
            <person name="Lapidus A."/>
            <person name="Bruce D."/>
            <person name="Goodwin L."/>
            <person name="Pitluck S."/>
            <person name="Peters L."/>
            <person name="Kyrpides N."/>
            <person name="Mavromatis K."/>
            <person name="Ivanova N."/>
            <person name="Mikhailova N."/>
            <person name="Chertkov O."/>
            <person name="Detter J.C."/>
            <person name="Tapia R."/>
            <person name="Han C."/>
            <person name="Land M."/>
            <person name="Hauser L."/>
            <person name="Markowitz V."/>
            <person name="Cheng J.-F."/>
            <person name="Hugenholtz P."/>
            <person name="Woyke T."/>
            <person name="Wu D."/>
            <person name="Gronow S."/>
            <person name="Wellnitz S."/>
            <person name="Brambilla E."/>
            <person name="Klenk H.-P."/>
            <person name="Eisen J.A."/>
        </authorList>
    </citation>
    <scope>NUCLEOTIDE SEQUENCE [LARGE SCALE GENOMIC DNA]</scope>
    <source>
        <strain evidence="4">ATCC BAA-1111 / DSM 21527 / NCTC 11395 / H</strain>
    </source>
</reference>
<dbReference type="EMBL" id="CP002959">
    <property type="protein sequence ID" value="AFM11075.1"/>
    <property type="molecule type" value="Genomic_DNA"/>
</dbReference>
<dbReference type="GO" id="GO:0016829">
    <property type="term" value="F:lyase activity"/>
    <property type="evidence" value="ECO:0007669"/>
    <property type="project" value="UniProtKB-KW"/>
</dbReference>
<comment type="similarity">
    <text evidence="1">Belongs to the enoyl-CoA hydratase/isomerase family.</text>
</comment>
<dbReference type="HOGENOM" id="CLU_009834_7_5_12"/>
<dbReference type="InterPro" id="IPR029045">
    <property type="entry name" value="ClpP/crotonase-like_dom_sf"/>
</dbReference>
<dbReference type="STRING" id="869212.Turpa_0419"/>
<evidence type="ECO:0000256" key="1">
    <source>
        <dbReference type="ARBA" id="ARBA00005254"/>
    </source>
</evidence>
<keyword evidence="2" id="KW-0456">Lyase</keyword>
<dbReference type="Gene3D" id="1.10.12.10">
    <property type="entry name" value="Lyase 2-enoyl-coa Hydratase, Chain A, domain 2"/>
    <property type="match status" value="1"/>
</dbReference>
<dbReference type="AlphaFoldDB" id="I4B1B8"/>
<sequence>MSLDTQIRNRVALIKINHNAANTLTADSFEGIRDALRALAGNDEARVVIFTGNDSGYFSNGFEPALFLGQTFDYNHQVCQLVNETAQYFFFFEKPIIACLNGHAMGAGAVFALFSDWRIMADKSARFGFPEALLGMNFPAFVARYMQDLIGIQKTRDILFAGKSLKGPEALEIGLVDQIYSEETLHAETLKFAEKLAKSPLQTLTGMKRSRTEPYRKVFAELTDDDARALATIMTSPVTQEGLRSIVEKRRPKWQ</sequence>
<protein>
    <submittedName>
        <fullName evidence="3">Enoyl-CoA hydratase/isomerase</fullName>
    </submittedName>
</protein>
<name>I4B1B8_TURPD</name>
<dbReference type="RefSeq" id="WP_014801595.1">
    <property type="nucleotide sequence ID" value="NC_018020.1"/>
</dbReference>
<dbReference type="PANTHER" id="PTHR11941:SF54">
    <property type="entry name" value="ENOYL-COA HYDRATASE, MITOCHONDRIAL"/>
    <property type="match status" value="1"/>
</dbReference>
<dbReference type="Pfam" id="PF00378">
    <property type="entry name" value="ECH_1"/>
    <property type="match status" value="1"/>
</dbReference>
<dbReference type="GO" id="GO:0006635">
    <property type="term" value="P:fatty acid beta-oxidation"/>
    <property type="evidence" value="ECO:0007669"/>
    <property type="project" value="TreeGrafter"/>
</dbReference>
<dbReference type="InterPro" id="IPR001753">
    <property type="entry name" value="Enoyl-CoA_hydra/iso"/>
</dbReference>
<dbReference type="SUPFAM" id="SSF52096">
    <property type="entry name" value="ClpP/crotonase"/>
    <property type="match status" value="1"/>
</dbReference>
<keyword evidence="4" id="KW-1185">Reference proteome</keyword>
<dbReference type="Gene3D" id="3.90.226.10">
    <property type="entry name" value="2-enoyl-CoA Hydratase, Chain A, domain 1"/>
    <property type="match status" value="1"/>
</dbReference>
<evidence type="ECO:0000313" key="3">
    <source>
        <dbReference type="EMBL" id="AFM11075.1"/>
    </source>
</evidence>
<accession>I4B1B8</accession>
<evidence type="ECO:0000256" key="2">
    <source>
        <dbReference type="ARBA" id="ARBA00023239"/>
    </source>
</evidence>
<proteinExistence type="inferred from homology"/>
<dbReference type="PANTHER" id="PTHR11941">
    <property type="entry name" value="ENOYL-COA HYDRATASE-RELATED"/>
    <property type="match status" value="1"/>
</dbReference>
<dbReference type="OrthoDB" id="9775794at2"/>
<dbReference type="CDD" id="cd06558">
    <property type="entry name" value="crotonase-like"/>
    <property type="match status" value="1"/>
</dbReference>
<gene>
    <name evidence="3" type="ordered locus">Turpa_0419</name>
</gene>
<dbReference type="Proteomes" id="UP000006048">
    <property type="component" value="Chromosome"/>
</dbReference>
<dbReference type="InterPro" id="IPR014748">
    <property type="entry name" value="Enoyl-CoA_hydra_C"/>
</dbReference>
<organism evidence="3 4">
    <name type="scientific">Turneriella parva (strain ATCC BAA-1111 / DSM 21527 / NCTC 11395 / H)</name>
    <name type="common">Leptospira parva</name>
    <dbReference type="NCBI Taxonomy" id="869212"/>
    <lineage>
        <taxon>Bacteria</taxon>
        <taxon>Pseudomonadati</taxon>
        <taxon>Spirochaetota</taxon>
        <taxon>Spirochaetia</taxon>
        <taxon>Leptospirales</taxon>
        <taxon>Leptospiraceae</taxon>
        <taxon>Turneriella</taxon>
    </lineage>
</organism>
<evidence type="ECO:0000313" key="4">
    <source>
        <dbReference type="Proteomes" id="UP000006048"/>
    </source>
</evidence>
<dbReference type="KEGG" id="tpx:Turpa_0419"/>